<dbReference type="PANTHER" id="PTHR48078:SF6">
    <property type="entry name" value="L-THREONINE DEHYDRATASE CATABOLIC TDCB"/>
    <property type="match status" value="1"/>
</dbReference>
<dbReference type="InterPro" id="IPR036052">
    <property type="entry name" value="TrpB-like_PALP_sf"/>
</dbReference>
<dbReference type="PANTHER" id="PTHR48078">
    <property type="entry name" value="THREONINE DEHYDRATASE, MITOCHONDRIAL-RELATED"/>
    <property type="match status" value="1"/>
</dbReference>
<feature type="region of interest" description="Disordered" evidence="4">
    <location>
        <begin position="240"/>
        <end position="260"/>
    </location>
</feature>
<evidence type="ECO:0000256" key="1">
    <source>
        <dbReference type="ARBA" id="ARBA00001933"/>
    </source>
</evidence>
<dbReference type="EMBL" id="BMNG01000007">
    <property type="protein sequence ID" value="GGO45491.1"/>
    <property type="molecule type" value="Genomic_DNA"/>
</dbReference>
<evidence type="ECO:0000259" key="5">
    <source>
        <dbReference type="Pfam" id="PF00291"/>
    </source>
</evidence>
<feature type="compositionally biased region" description="Basic and acidic residues" evidence="4">
    <location>
        <begin position="243"/>
        <end position="258"/>
    </location>
</feature>
<dbReference type="RefSeq" id="WP_189174588.1">
    <property type="nucleotide sequence ID" value="NZ_BMNG01000007.1"/>
</dbReference>
<dbReference type="Gene3D" id="3.40.50.1100">
    <property type="match status" value="2"/>
</dbReference>
<protein>
    <submittedName>
        <fullName evidence="6">Threonine dehydratase</fullName>
    </submittedName>
</protein>
<dbReference type="Proteomes" id="UP000656881">
    <property type="component" value="Unassembled WGS sequence"/>
</dbReference>
<dbReference type="SUPFAM" id="SSF53686">
    <property type="entry name" value="Tryptophan synthase beta subunit-like PLP-dependent enzymes"/>
    <property type="match status" value="1"/>
</dbReference>
<name>A0ABQ2M0U5_9ACTN</name>
<comment type="caution">
    <text evidence="6">The sequence shown here is derived from an EMBL/GenBank/DDBJ whole genome shotgun (WGS) entry which is preliminary data.</text>
</comment>
<dbReference type="InterPro" id="IPR000634">
    <property type="entry name" value="Ser/Thr_deHydtase_PyrdxlP-BS"/>
</dbReference>
<comment type="cofactor">
    <cofactor evidence="1">
        <name>pyridoxal 5'-phosphate</name>
        <dbReference type="ChEBI" id="CHEBI:597326"/>
    </cofactor>
</comment>
<proteinExistence type="predicted"/>
<evidence type="ECO:0000313" key="6">
    <source>
        <dbReference type="EMBL" id="GGO45491.1"/>
    </source>
</evidence>
<keyword evidence="7" id="KW-1185">Reference proteome</keyword>
<gene>
    <name evidence="6" type="primary">ilvA</name>
    <name evidence="6" type="ORF">GCM10012286_34170</name>
</gene>
<dbReference type="InterPro" id="IPR001926">
    <property type="entry name" value="TrpB-like_PALP"/>
</dbReference>
<organism evidence="6 7">
    <name type="scientific">Streptomyces lasiicapitis</name>
    <dbReference type="NCBI Taxonomy" id="1923961"/>
    <lineage>
        <taxon>Bacteria</taxon>
        <taxon>Bacillati</taxon>
        <taxon>Actinomycetota</taxon>
        <taxon>Actinomycetes</taxon>
        <taxon>Kitasatosporales</taxon>
        <taxon>Streptomycetaceae</taxon>
        <taxon>Streptomyces</taxon>
    </lineage>
</organism>
<evidence type="ECO:0000256" key="2">
    <source>
        <dbReference type="ARBA" id="ARBA00022898"/>
    </source>
</evidence>
<dbReference type="InterPro" id="IPR050147">
    <property type="entry name" value="Ser/Thr_Dehydratase"/>
</dbReference>
<dbReference type="PROSITE" id="PS00165">
    <property type="entry name" value="DEHYDRATASE_SER_THR"/>
    <property type="match status" value="1"/>
</dbReference>
<evidence type="ECO:0000313" key="7">
    <source>
        <dbReference type="Proteomes" id="UP000656881"/>
    </source>
</evidence>
<dbReference type="Pfam" id="PF00291">
    <property type="entry name" value="PALP"/>
    <property type="match status" value="1"/>
</dbReference>
<evidence type="ECO:0000256" key="3">
    <source>
        <dbReference type="ARBA" id="ARBA00023239"/>
    </source>
</evidence>
<accession>A0ABQ2M0U5</accession>
<dbReference type="NCBIfam" id="NF006094">
    <property type="entry name" value="PRK08246.1"/>
    <property type="match status" value="1"/>
</dbReference>
<reference evidence="7" key="1">
    <citation type="journal article" date="2019" name="Int. J. Syst. Evol. Microbiol.">
        <title>The Global Catalogue of Microorganisms (GCM) 10K type strain sequencing project: providing services to taxonomists for standard genome sequencing and annotation.</title>
        <authorList>
            <consortium name="The Broad Institute Genomics Platform"/>
            <consortium name="The Broad Institute Genome Sequencing Center for Infectious Disease"/>
            <person name="Wu L."/>
            <person name="Ma J."/>
        </authorList>
    </citation>
    <scope>NUCLEOTIDE SEQUENCE [LARGE SCALE GENOMIC DNA]</scope>
    <source>
        <strain evidence="7">CGMCC 4.7349</strain>
    </source>
</reference>
<keyword evidence="2" id="KW-0663">Pyridoxal phosphate</keyword>
<feature type="domain" description="Tryptophan synthase beta chain-like PALP" evidence="5">
    <location>
        <begin position="21"/>
        <end position="312"/>
    </location>
</feature>
<keyword evidence="3" id="KW-0456">Lyase</keyword>
<sequence length="320" mass="32867">MKSPTHTLSATDVHAAADRIRPYARRTPLLDLEIDDRRVLLKLEHLQRGGSFKLRGALNAILSGALDDHLVAASGGNHGLAVATAASLLGVSATVYVPTTVPAAKARRIEAAGARLVRHGATFAEAASAASDAAARPGHRFLHPYDDPDVIAGQGTVAAEILADAPDVDAIAVAVGGGGLAAGTALAFDGEGRVVAVEPEHCRCLYDALAAGEPVDSAVDSVAASATGASRVGEIPFDVLSGHPDRADHSDRPGHSAHDVSSVLVSDEQILRARDRLWEECRIAVEPAAAVAFAAWLAGQVPGDRPCLIVCGANADWVAG</sequence>
<evidence type="ECO:0000256" key="4">
    <source>
        <dbReference type="SAM" id="MobiDB-lite"/>
    </source>
</evidence>